<evidence type="ECO:0000256" key="4">
    <source>
        <dbReference type="ARBA" id="ARBA00022801"/>
    </source>
</evidence>
<evidence type="ECO:0000256" key="1">
    <source>
        <dbReference type="ARBA" id="ARBA00011079"/>
    </source>
</evidence>
<dbReference type="Gene3D" id="1.20.120.980">
    <property type="entry name" value="Serine carboxypeptidase S28, SKS domain"/>
    <property type="match status" value="1"/>
</dbReference>
<organism evidence="7 8">
    <name type="scientific">Aphanomyces astaci</name>
    <name type="common">Crayfish plague agent</name>
    <dbReference type="NCBI Taxonomy" id="112090"/>
    <lineage>
        <taxon>Eukaryota</taxon>
        <taxon>Sar</taxon>
        <taxon>Stramenopiles</taxon>
        <taxon>Oomycota</taxon>
        <taxon>Saprolegniomycetes</taxon>
        <taxon>Saprolegniales</taxon>
        <taxon>Verrucalvaceae</taxon>
        <taxon>Aphanomyces</taxon>
    </lineage>
</organism>
<dbReference type="Gene3D" id="3.40.50.1820">
    <property type="entry name" value="alpha/beta hydrolase"/>
    <property type="match status" value="1"/>
</dbReference>
<protein>
    <recommendedName>
        <fullName evidence="9">Serine carboxypeptidase S28</fullName>
    </recommendedName>
</protein>
<dbReference type="InterPro" id="IPR029058">
    <property type="entry name" value="AB_hydrolase_fold"/>
</dbReference>
<evidence type="ECO:0000256" key="6">
    <source>
        <dbReference type="SAM" id="SignalP"/>
    </source>
</evidence>
<dbReference type="SUPFAM" id="SSF53474">
    <property type="entry name" value="alpha/beta-Hydrolases"/>
    <property type="match status" value="1"/>
</dbReference>
<evidence type="ECO:0000256" key="2">
    <source>
        <dbReference type="ARBA" id="ARBA00022670"/>
    </source>
</evidence>
<proteinExistence type="inferred from homology"/>
<gene>
    <name evidence="7" type="ORF">DYB30_013482</name>
</gene>
<evidence type="ECO:0000313" key="8">
    <source>
        <dbReference type="Proteomes" id="UP000266643"/>
    </source>
</evidence>
<sequence>MARAFALGIVASAAIAATTPLSILQNRVRLTDKLHQFNDASTKVNWYDEQTLDHTDASNGKVWKQPYYFNDQYYGGAGSPVFLHIDGTDPMAALAVTTPQLFMNELAKKHKALMVSLGHRFYGKSQPLADLSLASLKFLSADQALGDLVKFQDFFRTKQNLTASSKWVAFGSSYGMLAAWLKLKYSSRFAGAVASSAPLHTKIDMFEFGDTVSEGLQYFGGDACVNTITKAMTEVHRLVASTKAEDADTLTTLFNPCSEFKNDDDRALFELAIFNPFQGPAQDNDFADKNLASVCESFASLPGTPVEKLSKFIGNTGGDKCTSSAWEKNVESVIDEAIGDHSVNRAWLYQTCTEFGFAQTTATGHGAFAPLKYATVDSIHTKRCAAVFNITDNDTRVAATLKTYGGLKINVENVIFPIGINTIDPWNGLALNNKSGIVNPKSEVVEILGASHHSDIISSRPSDSVHLAWAHQRIESAVDRFLRHQSTRKGW</sequence>
<dbReference type="VEuPathDB" id="FungiDB:H257_05348"/>
<dbReference type="AlphaFoldDB" id="A0A397E3Z2"/>
<dbReference type="GO" id="GO:0070008">
    <property type="term" value="F:serine-type exopeptidase activity"/>
    <property type="evidence" value="ECO:0007669"/>
    <property type="project" value="InterPro"/>
</dbReference>
<dbReference type="Proteomes" id="UP000266643">
    <property type="component" value="Unassembled WGS sequence"/>
</dbReference>
<keyword evidence="3 6" id="KW-0732">Signal</keyword>
<evidence type="ECO:0000256" key="3">
    <source>
        <dbReference type="ARBA" id="ARBA00022729"/>
    </source>
</evidence>
<dbReference type="PANTHER" id="PTHR11010">
    <property type="entry name" value="PROTEASE S28 PRO-X CARBOXYPEPTIDASE-RELATED"/>
    <property type="match status" value="1"/>
</dbReference>
<feature type="chain" id="PRO_5017298299" description="Serine carboxypeptidase S28" evidence="6">
    <location>
        <begin position="17"/>
        <end position="491"/>
    </location>
</feature>
<evidence type="ECO:0008006" key="9">
    <source>
        <dbReference type="Google" id="ProtNLM"/>
    </source>
</evidence>
<evidence type="ECO:0000313" key="7">
    <source>
        <dbReference type="EMBL" id="RHY76050.1"/>
    </source>
</evidence>
<keyword evidence="2" id="KW-0645">Protease</keyword>
<dbReference type="InterPro" id="IPR008758">
    <property type="entry name" value="Peptidase_S28"/>
</dbReference>
<accession>A0A397E3Z2</accession>
<feature type="signal peptide" evidence="6">
    <location>
        <begin position="1"/>
        <end position="16"/>
    </location>
</feature>
<dbReference type="GO" id="GO:0008239">
    <property type="term" value="F:dipeptidyl-peptidase activity"/>
    <property type="evidence" value="ECO:0007669"/>
    <property type="project" value="TreeGrafter"/>
</dbReference>
<comment type="similarity">
    <text evidence="1">Belongs to the peptidase S28 family.</text>
</comment>
<dbReference type="EMBL" id="QUTD01002393">
    <property type="protein sequence ID" value="RHY76050.1"/>
    <property type="molecule type" value="Genomic_DNA"/>
</dbReference>
<dbReference type="Pfam" id="PF05577">
    <property type="entry name" value="Peptidase_S28"/>
    <property type="match status" value="1"/>
</dbReference>
<keyword evidence="4" id="KW-0378">Hydrolase</keyword>
<reference evidence="7 8" key="1">
    <citation type="submission" date="2018-08" db="EMBL/GenBank/DDBJ databases">
        <title>Aphanomyces genome sequencing and annotation.</title>
        <authorList>
            <person name="Minardi D."/>
            <person name="Oidtmann B."/>
            <person name="Van Der Giezen M."/>
            <person name="Studholme D.J."/>
        </authorList>
    </citation>
    <scope>NUCLEOTIDE SEQUENCE [LARGE SCALE GENOMIC DNA]</scope>
    <source>
        <strain evidence="7 8">D2</strain>
    </source>
</reference>
<dbReference type="PANTHER" id="PTHR11010:SF117">
    <property type="entry name" value="SERINE PROTEASE 16"/>
    <property type="match status" value="1"/>
</dbReference>
<evidence type="ECO:0000256" key="5">
    <source>
        <dbReference type="ARBA" id="ARBA00023180"/>
    </source>
</evidence>
<keyword evidence="5" id="KW-0325">Glycoprotein</keyword>
<name>A0A397E3Z2_APHAT</name>
<comment type="caution">
    <text evidence="7">The sequence shown here is derived from an EMBL/GenBank/DDBJ whole genome shotgun (WGS) entry which is preliminary data.</text>
</comment>
<dbReference type="InterPro" id="IPR042269">
    <property type="entry name" value="Ser_carbopepase_S28_SKS"/>
</dbReference>
<dbReference type="GO" id="GO:0006508">
    <property type="term" value="P:proteolysis"/>
    <property type="evidence" value="ECO:0007669"/>
    <property type="project" value="UniProtKB-KW"/>
</dbReference>